<gene>
    <name evidence="1" type="ORF">BA92_01305</name>
</gene>
<evidence type="ECO:0008006" key="3">
    <source>
        <dbReference type="Google" id="ProtNLM"/>
    </source>
</evidence>
<dbReference type="Proteomes" id="UP000031980">
    <property type="component" value="Unassembled WGS sequence"/>
</dbReference>
<name>A0A0C3R949_9PORP</name>
<evidence type="ECO:0000313" key="2">
    <source>
        <dbReference type="Proteomes" id="UP000031980"/>
    </source>
</evidence>
<keyword evidence="2" id="KW-1185">Reference proteome</keyword>
<proteinExistence type="predicted"/>
<protein>
    <recommendedName>
        <fullName evidence="3">YD repeat (Two copies)</fullName>
    </recommendedName>
</protein>
<accession>A0A0C3R949</accession>
<evidence type="ECO:0000313" key="1">
    <source>
        <dbReference type="EMBL" id="KIO47115.1"/>
    </source>
</evidence>
<dbReference type="RefSeq" id="WP_041504734.1">
    <property type="nucleotide sequence ID" value="NZ_JPIU01000024.1"/>
</dbReference>
<reference evidence="1 2" key="1">
    <citation type="submission" date="2014-07" db="EMBL/GenBank/DDBJ databases">
        <title>Porphyromonadaceae bacterium OUH 308042 = ATCC BAA-2681 = DSM 28342 draft genome.</title>
        <authorList>
            <person name="Sydenham T.V."/>
            <person name="Hasman H."/>
            <person name="Justensen U.S."/>
        </authorList>
    </citation>
    <scope>NUCLEOTIDE SEQUENCE [LARGE SCALE GENOMIC DNA]</scope>
    <source>
        <strain evidence="1 2">OUH 308042</strain>
    </source>
</reference>
<comment type="caution">
    <text evidence="1">The sequence shown here is derived from an EMBL/GenBank/DDBJ whole genome shotgun (WGS) entry which is preliminary data.</text>
</comment>
<sequence length="1343" mass="152097">MKKRVFFIFILCWGIFGMSRAQKFEPGEQAKGLADLKSSSVDYSTGTFNYTIPLFELSSGHFTLPVSLVYSARGVKVDEAEGPWGIGWNLMCGGVITRTVRGGLADDYYGGFLLETLDHSAATKKKVNTHEQDGESDIFTAFFNGRKVSFIEVKEVGQVVVKTLEKSNLLIEKIEDGYEITDESGVKYVFSVPEMTLGACYQDPNDAGNNIWNRDFVSSWYLSEIQIPGDDPIRFYYTDGSVVDYTSWNEMVYNYGKGMKERDCKIDRYSRQITTNINNAKYYASQLPNDIRFRELAQNVENIPAYVEVLTEVQRSKEYGITCSKLDIIRIPTLHTVIDYNVMSQVMAADRIIGCLSDWTFTSETCSEAMTRISYVRNLLDRFIDDGLLYDASALRGCLTEILRYMRLDIEETTTKTVSKVDDFTRQSVKEKKLARVSWGTNNIVFWGEGRSITGIQWQNYKQDVIREVNFSYKGRTLSRLTIGNEKAGLLGYYNFDYYLDTLHAKTRDIWGYYNGSATNIEHLIPLVAEIQTNYPYVQSEHLSLPPELTTFPGRSCNADYAKAYSLRQITGTGGWKLNVDYELNEYNGIKYGGIRVKEVVLDDGEGNRDTTRYHYRNLSATGNTGSGVLAVGYQTLTKVLNYGTFSDKILHSLVQDDEMAILNTGNNGLFYRYVVEEQVGNGYIAHYFCVPESFQTTSLNQRSFYPYWLHGLPLGTAVYDKQGRLLKLKKNRYSQALVNLPGTTYTISSTIKNEFFPGASLYGFSTQVEQLKSFRFFVDTENALTYMPNRNEPFYWNGEATVYFNPYTTFYVPNVQPRENMVVPDQFYKIYYGGATVLTGEVEYDFFDQESAAAGTPSESDFTKTSFTGKYNVTTRSYTYGNTRRTTPTSVVTTTADGTEYKQDSKVVMDAFPDNTSALLTDMRAANMLYLPVRSSQYVKTPGSTSFLLAGEEVTTYMDTLIGGKHYYLPSKLLRSNQVNPVSVASGSLNNYFTRAQSAYTVDNQLHYSGVGVKVEVAEVKCAVGKETYVYDEETGNRILVAAQADRSSVAAIDRYRKSELKHLNLNELPDKGMKEKLETYYDFHQNLPESVLRDSFLSESWTLHKEIMKIVEDILQGKEHRQKIFEEAGKKEQVQGEYEMVWYRRQNNIGISRADYLNMIQDIVDPIRFDTRKPDMMAFLSGRDKMGVDIPGKLLVQKVNANKYRYKLLVERSAAKALSISVSWTFTKSGVAVGTGENTFTVTQGTGHYCMEGEIPVSAAQLSASLELRFSDDVLSAALCPDGIEFELTSLDGKGNVVCRTGRNGIIESREYDPQGRLLRARDKNGNILQEYHYHVQPGNH</sequence>
<organism evidence="1 2">
    <name type="scientific">Sanguibacteroides justesenii</name>
    <dbReference type="NCBI Taxonomy" id="1547597"/>
    <lineage>
        <taxon>Bacteria</taxon>
        <taxon>Pseudomonadati</taxon>
        <taxon>Bacteroidota</taxon>
        <taxon>Bacteroidia</taxon>
        <taxon>Bacteroidales</taxon>
        <taxon>Porphyromonadaceae</taxon>
        <taxon>Sanguibacteroides</taxon>
    </lineage>
</organism>
<dbReference type="EMBL" id="JPIU01000024">
    <property type="protein sequence ID" value="KIO47115.1"/>
    <property type="molecule type" value="Genomic_DNA"/>
</dbReference>